<dbReference type="Proteomes" id="UP000700334">
    <property type="component" value="Unassembled WGS sequence"/>
</dbReference>
<feature type="non-terminal residue" evidence="2">
    <location>
        <position position="1"/>
    </location>
</feature>
<accession>A0A8J5ZUF9</accession>
<gene>
    <name evidence="2" type="ORF">J0S82_000376</name>
</gene>
<protein>
    <submittedName>
        <fullName evidence="2">Protein FAM217A</fullName>
    </submittedName>
</protein>
<dbReference type="PANTHER" id="PTHR22145">
    <property type="entry name" value="SI:CH211-266K22.6"/>
    <property type="match status" value="1"/>
</dbReference>
<sequence length="487" mass="53665">KAAVAAERLPLCHGGCDRGSWLPDDGKVFSNVQREKIISRFLKESVLKRVFRAKQGPGCQKEERSPSFPGARNNKSLIHGTFFLRDFKKSPMETGLSLTSSSIRLFSLNGSLSASADRLAAPAPRLQVPQLCWPYADWDFFRDRTEPHLALFAPDDDGSSDLFSLPGWDFKFGNSSVQETLTDDSDLSESERANDAFLSYFKKMDLNLKPEAIETVEEAFRGEPSGVFPYPDFLPPPFNTLDLHKLALCRSDSWRGAVEPADSSVDRLLSRLLEMERLQHLTVQKERPRLPSTLCSPALSDRPPSSRALARGRPPKPSECLSLQTSGVDKNREKRKNVSGPCRLEQGVAKWTWGSAGRYKWGSRTPALKGPPSAKQLIASCDDFQSPRAWLLTPCPELPAKPAAAPMAPALVKMVSARCLPSRSPAPASPLPLALPESQREESKACRTKKKLCRKSIALSRPFCIRKLNGVSPSLAAKDKGAAADQK</sequence>
<dbReference type="InterPro" id="IPR029266">
    <property type="entry name" value="FAM217"/>
</dbReference>
<dbReference type="OrthoDB" id="8763336at2759"/>
<feature type="region of interest" description="Disordered" evidence="1">
    <location>
        <begin position="283"/>
        <end position="340"/>
    </location>
</feature>
<evidence type="ECO:0000313" key="3">
    <source>
        <dbReference type="Proteomes" id="UP000700334"/>
    </source>
</evidence>
<evidence type="ECO:0000256" key="1">
    <source>
        <dbReference type="SAM" id="MobiDB-lite"/>
    </source>
</evidence>
<proteinExistence type="predicted"/>
<reference evidence="2" key="1">
    <citation type="journal article" date="2021" name="Evol. Appl.">
        <title>The genome of the Pyrenean desman and the effects of bottlenecks and inbreeding on the genomic landscape of an endangered species.</title>
        <authorList>
            <person name="Escoda L."/>
            <person name="Castresana J."/>
        </authorList>
    </citation>
    <scope>NUCLEOTIDE SEQUENCE</scope>
    <source>
        <strain evidence="2">IBE-C5619</strain>
    </source>
</reference>
<dbReference type="EMBL" id="JAGFMF010012140">
    <property type="protein sequence ID" value="KAG8506942.1"/>
    <property type="molecule type" value="Genomic_DNA"/>
</dbReference>
<organism evidence="2 3">
    <name type="scientific">Galemys pyrenaicus</name>
    <name type="common">Iberian desman</name>
    <name type="synonym">Pyrenean desman</name>
    <dbReference type="NCBI Taxonomy" id="202257"/>
    <lineage>
        <taxon>Eukaryota</taxon>
        <taxon>Metazoa</taxon>
        <taxon>Chordata</taxon>
        <taxon>Craniata</taxon>
        <taxon>Vertebrata</taxon>
        <taxon>Euteleostomi</taxon>
        <taxon>Mammalia</taxon>
        <taxon>Eutheria</taxon>
        <taxon>Laurasiatheria</taxon>
        <taxon>Eulipotyphla</taxon>
        <taxon>Talpidae</taxon>
        <taxon>Galemys</taxon>
    </lineage>
</organism>
<dbReference type="Pfam" id="PF15344">
    <property type="entry name" value="FAM217"/>
    <property type="match status" value="1"/>
</dbReference>
<dbReference type="PANTHER" id="PTHR22145:SF4">
    <property type="entry name" value="PROTEIN FAM217A"/>
    <property type="match status" value="1"/>
</dbReference>
<dbReference type="AlphaFoldDB" id="A0A8J5ZUF9"/>
<evidence type="ECO:0000313" key="2">
    <source>
        <dbReference type="EMBL" id="KAG8506942.1"/>
    </source>
</evidence>
<keyword evidence="3" id="KW-1185">Reference proteome</keyword>
<name>A0A8J5ZUF9_GALPY</name>
<comment type="caution">
    <text evidence="2">The sequence shown here is derived from an EMBL/GenBank/DDBJ whole genome shotgun (WGS) entry which is preliminary data.</text>
</comment>